<dbReference type="GO" id="GO:0016042">
    <property type="term" value="P:lipid catabolic process"/>
    <property type="evidence" value="ECO:0007669"/>
    <property type="project" value="UniProtKB-KW"/>
</dbReference>
<evidence type="ECO:0000259" key="4">
    <source>
        <dbReference type="PROSITE" id="PS50035"/>
    </source>
</evidence>
<feature type="domain" description="PLD phosphodiesterase" evidence="4">
    <location>
        <begin position="133"/>
        <end position="160"/>
    </location>
</feature>
<dbReference type="EMBL" id="JAGVWB010000009">
    <property type="protein sequence ID" value="MBS3058062.1"/>
    <property type="molecule type" value="Genomic_DNA"/>
</dbReference>
<dbReference type="Proteomes" id="UP000590964">
    <property type="component" value="Unassembled WGS sequence"/>
</dbReference>
<dbReference type="SUPFAM" id="SSF56024">
    <property type="entry name" value="Phospholipase D/nuclease"/>
    <property type="match status" value="1"/>
</dbReference>
<dbReference type="Gene3D" id="3.30.870.10">
    <property type="entry name" value="Endonuclease Chain A"/>
    <property type="match status" value="1"/>
</dbReference>
<evidence type="ECO:0000313" key="7">
    <source>
        <dbReference type="Proteomes" id="UP000590964"/>
    </source>
</evidence>
<dbReference type="InterPro" id="IPR025202">
    <property type="entry name" value="PLD-like_dom"/>
</dbReference>
<dbReference type="EMBL" id="DUFW01000094">
    <property type="protein sequence ID" value="HIH22042.1"/>
    <property type="molecule type" value="Genomic_DNA"/>
</dbReference>
<protein>
    <recommendedName>
        <fullName evidence="4">PLD phosphodiesterase domain-containing protein</fullName>
    </recommendedName>
</protein>
<keyword evidence="3" id="KW-0443">Lipid metabolism</keyword>
<dbReference type="PANTHER" id="PTHR43856">
    <property type="entry name" value="CARDIOLIPIN HYDROLASE"/>
    <property type="match status" value="1"/>
</dbReference>
<dbReference type="GO" id="GO:0016891">
    <property type="term" value="F:RNA endonuclease activity producing 5'-phosphomonoesters, hydrolytic mechanism"/>
    <property type="evidence" value="ECO:0007669"/>
    <property type="project" value="TreeGrafter"/>
</dbReference>
<keyword evidence="1" id="KW-0378">Hydrolase</keyword>
<evidence type="ECO:0000256" key="2">
    <source>
        <dbReference type="ARBA" id="ARBA00022963"/>
    </source>
</evidence>
<dbReference type="AlphaFoldDB" id="A0A7J4JW84"/>
<evidence type="ECO:0000256" key="1">
    <source>
        <dbReference type="ARBA" id="ARBA00022801"/>
    </source>
</evidence>
<reference evidence="6" key="2">
    <citation type="submission" date="2021-03" db="EMBL/GenBank/DDBJ databases">
        <authorList>
            <person name="Jaffe A."/>
        </authorList>
    </citation>
    <scope>NUCLEOTIDE SEQUENCE</scope>
    <source>
        <strain evidence="6">RIFCSPLOWO2_01_FULL_43_13</strain>
    </source>
</reference>
<evidence type="ECO:0000256" key="3">
    <source>
        <dbReference type="ARBA" id="ARBA00023098"/>
    </source>
</evidence>
<dbReference type="Proteomes" id="UP000680185">
    <property type="component" value="Unassembled WGS sequence"/>
</dbReference>
<dbReference type="Pfam" id="PF13091">
    <property type="entry name" value="PLDc_2"/>
    <property type="match status" value="1"/>
</dbReference>
<sequence>MKLKTILLVAVLAFLIGASLPLTMPEVYSGIKLPEFKAGASSDINTGNTQAFFCPQDSCAQKLVGFYSTASKSIHVMVYSFTKQEIADSLIAAKARGVEVKVLMDNTQAGLKDAKDEYLLQNGIEVKIADMPGRHIFHDKVSVIDSNAFSTGSFNYTGNADSGNAENLVIVKDEKLAQAFEEEFLKYWNSN</sequence>
<accession>A0A7J4JW84</accession>
<comment type="caution">
    <text evidence="5">The sequence shown here is derived from an EMBL/GenBank/DDBJ whole genome shotgun (WGS) entry which is preliminary data.</text>
</comment>
<gene>
    <name evidence="5" type="ORF">HA222_05300</name>
    <name evidence="6" type="ORF">J4478_01530</name>
</gene>
<keyword evidence="2" id="KW-0442">Lipid degradation</keyword>
<dbReference type="InterPro" id="IPR051406">
    <property type="entry name" value="PLD_domain"/>
</dbReference>
<evidence type="ECO:0000313" key="5">
    <source>
        <dbReference type="EMBL" id="HIH22042.1"/>
    </source>
</evidence>
<dbReference type="InterPro" id="IPR001736">
    <property type="entry name" value="PLipase_D/transphosphatidylase"/>
</dbReference>
<organism evidence="5 7">
    <name type="scientific">Candidatus Iainarchaeum sp</name>
    <dbReference type="NCBI Taxonomy" id="3101447"/>
    <lineage>
        <taxon>Archaea</taxon>
        <taxon>Candidatus Iainarchaeota</taxon>
        <taxon>Candidatus Iainarchaeia</taxon>
        <taxon>Candidatus Iainarchaeales</taxon>
        <taxon>Candidatus Iainarchaeaceae</taxon>
        <taxon>Candidatus Iainarchaeum</taxon>
    </lineage>
</organism>
<reference evidence="6" key="3">
    <citation type="submission" date="2021-05" db="EMBL/GenBank/DDBJ databases">
        <title>Protein family content uncovers lineage relationships and bacterial pathway maintenance mechanisms in DPANN archaea.</title>
        <authorList>
            <person name="Castelle C.J."/>
            <person name="Meheust R."/>
            <person name="Jaffe A.L."/>
            <person name="Seitz K."/>
            <person name="Gong X."/>
            <person name="Baker B.J."/>
            <person name="Banfield J.F."/>
        </authorList>
    </citation>
    <scope>NUCLEOTIDE SEQUENCE</scope>
    <source>
        <strain evidence="6">RIFCSPLOWO2_01_FULL_43_13</strain>
    </source>
</reference>
<dbReference type="PROSITE" id="PS50035">
    <property type="entry name" value="PLD"/>
    <property type="match status" value="1"/>
</dbReference>
<evidence type="ECO:0000313" key="6">
    <source>
        <dbReference type="EMBL" id="MBS3058062.1"/>
    </source>
</evidence>
<reference evidence="5" key="1">
    <citation type="journal article" date="2020" name="bioRxiv">
        <title>A rank-normalized archaeal taxonomy based on genome phylogeny resolves widespread incomplete and uneven classifications.</title>
        <authorList>
            <person name="Rinke C."/>
            <person name="Chuvochina M."/>
            <person name="Mussig A.J."/>
            <person name="Chaumeil P.-A."/>
            <person name="Waite D.W."/>
            <person name="Whitman W.B."/>
            <person name="Parks D.H."/>
            <person name="Hugenholtz P."/>
        </authorList>
    </citation>
    <scope>NUCLEOTIDE SEQUENCE</scope>
    <source>
        <strain evidence="5">UBA10191</strain>
    </source>
</reference>
<dbReference type="PANTHER" id="PTHR43856:SF1">
    <property type="entry name" value="MITOCHONDRIAL CARDIOLIPIN HYDROLASE"/>
    <property type="match status" value="1"/>
</dbReference>
<proteinExistence type="predicted"/>
<name>A0A7J4JW84_9ARCH</name>